<proteinExistence type="predicted"/>
<dbReference type="OrthoDB" id="10597877at2759"/>
<accession>A0A5N6QQ21</accession>
<keyword evidence="2" id="KW-0732">Signal</keyword>
<keyword evidence="4" id="KW-1185">Reference proteome</keyword>
<sequence length="102" mass="10754">MGRGLRFAALFFVLVSLWLSSMLYGAKARPLNGLGLLPGNAEETDRDFEESLINGVTAESSGLSAGGKGDAHKYSARTAEEVVKYSGPSPGQGHKDVPSNNQ</sequence>
<evidence type="ECO:0000256" key="2">
    <source>
        <dbReference type="SAM" id="SignalP"/>
    </source>
</evidence>
<dbReference type="AlphaFoldDB" id="A0A5N6QQ21"/>
<protein>
    <submittedName>
        <fullName evidence="3">Uncharacterized protein</fullName>
    </submittedName>
</protein>
<evidence type="ECO:0000313" key="4">
    <source>
        <dbReference type="Proteomes" id="UP000327013"/>
    </source>
</evidence>
<name>A0A5N6QQ21_9ROSI</name>
<dbReference type="Proteomes" id="UP000327013">
    <property type="component" value="Chromosome 2"/>
</dbReference>
<reference evidence="3 4" key="1">
    <citation type="submission" date="2019-06" db="EMBL/GenBank/DDBJ databases">
        <title>A chromosomal-level reference genome of Carpinus fangiana (Coryloideae, Betulaceae).</title>
        <authorList>
            <person name="Yang X."/>
            <person name="Wang Z."/>
            <person name="Zhang L."/>
            <person name="Hao G."/>
            <person name="Liu J."/>
            <person name="Yang Y."/>
        </authorList>
    </citation>
    <scope>NUCLEOTIDE SEQUENCE [LARGE SCALE GENOMIC DNA]</scope>
    <source>
        <strain evidence="3">Cfa_2016G</strain>
        <tissue evidence="3">Leaf</tissue>
    </source>
</reference>
<gene>
    <name evidence="3" type="ORF">FH972_004581</name>
</gene>
<feature type="signal peptide" evidence="2">
    <location>
        <begin position="1"/>
        <end position="28"/>
    </location>
</feature>
<dbReference type="EMBL" id="CM017322">
    <property type="protein sequence ID" value="KAE8008032.1"/>
    <property type="molecule type" value="Genomic_DNA"/>
</dbReference>
<evidence type="ECO:0000313" key="3">
    <source>
        <dbReference type="EMBL" id="KAE8008032.1"/>
    </source>
</evidence>
<feature type="region of interest" description="Disordered" evidence="1">
    <location>
        <begin position="79"/>
        <end position="102"/>
    </location>
</feature>
<feature type="chain" id="PRO_5024292563" evidence="2">
    <location>
        <begin position="29"/>
        <end position="102"/>
    </location>
</feature>
<organism evidence="3 4">
    <name type="scientific">Carpinus fangiana</name>
    <dbReference type="NCBI Taxonomy" id="176857"/>
    <lineage>
        <taxon>Eukaryota</taxon>
        <taxon>Viridiplantae</taxon>
        <taxon>Streptophyta</taxon>
        <taxon>Embryophyta</taxon>
        <taxon>Tracheophyta</taxon>
        <taxon>Spermatophyta</taxon>
        <taxon>Magnoliopsida</taxon>
        <taxon>eudicotyledons</taxon>
        <taxon>Gunneridae</taxon>
        <taxon>Pentapetalae</taxon>
        <taxon>rosids</taxon>
        <taxon>fabids</taxon>
        <taxon>Fagales</taxon>
        <taxon>Betulaceae</taxon>
        <taxon>Carpinus</taxon>
    </lineage>
</organism>
<feature type="compositionally biased region" description="Basic and acidic residues" evidence="1">
    <location>
        <begin position="93"/>
        <end position="102"/>
    </location>
</feature>
<evidence type="ECO:0000256" key="1">
    <source>
        <dbReference type="SAM" id="MobiDB-lite"/>
    </source>
</evidence>